<dbReference type="InterPro" id="IPR036866">
    <property type="entry name" value="RibonucZ/Hydroxyglut_hydro"/>
</dbReference>
<evidence type="ECO:0000259" key="1">
    <source>
        <dbReference type="SMART" id="SM00849"/>
    </source>
</evidence>
<keyword evidence="4" id="KW-1185">Reference proteome</keyword>
<dbReference type="Gene3D" id="3.60.15.10">
    <property type="entry name" value="Ribonuclease Z/Hydroxyacylglutathione hydrolase-like"/>
    <property type="match status" value="1"/>
</dbReference>
<reference evidence="4 5" key="1">
    <citation type="submission" date="2017-12" db="EMBL/GenBank/DDBJ databases">
        <authorList>
            <person name="Paulsen S."/>
            <person name="Gram L.K."/>
        </authorList>
    </citation>
    <scope>NUCLEOTIDE SEQUENCE [LARGE SCALE GENOMIC DNA]</scope>
    <source>
        <strain evidence="3 5">S2231</strain>
        <strain evidence="2 4">S2233</strain>
    </source>
</reference>
<evidence type="ECO:0000313" key="5">
    <source>
        <dbReference type="Proteomes" id="UP000307706"/>
    </source>
</evidence>
<dbReference type="EMBL" id="PNCL01000023">
    <property type="protein sequence ID" value="TMP60595.1"/>
    <property type="molecule type" value="Genomic_DNA"/>
</dbReference>
<evidence type="ECO:0000313" key="2">
    <source>
        <dbReference type="EMBL" id="TMP41818.1"/>
    </source>
</evidence>
<dbReference type="SUPFAM" id="SSF56281">
    <property type="entry name" value="Metallo-hydrolase/oxidoreductase"/>
    <property type="match status" value="1"/>
</dbReference>
<reference evidence="5" key="2">
    <citation type="submission" date="2019-06" db="EMBL/GenBank/DDBJ databases">
        <title>Co-occurence of chitin degradation, pigmentation and bioactivity in marine Pseudoalteromonas.</title>
        <authorList>
            <person name="Sonnenschein E.C."/>
            <person name="Bech P.K."/>
        </authorList>
    </citation>
    <scope>NUCLEOTIDE SEQUENCE [LARGE SCALE GENOMIC DNA]</scope>
    <source>
        <strain evidence="5">S2231</strain>
    </source>
</reference>
<dbReference type="Pfam" id="PF00753">
    <property type="entry name" value="Lactamase_B"/>
    <property type="match status" value="1"/>
</dbReference>
<dbReference type="OrthoDB" id="6288101at2"/>
<dbReference type="AlphaFoldDB" id="A0A5S3XRS3"/>
<dbReference type="Proteomes" id="UP000305730">
    <property type="component" value="Unassembled WGS sequence"/>
</dbReference>
<organism evidence="3 5">
    <name type="scientific">Pseudoalteromonas citrea</name>
    <dbReference type="NCBI Taxonomy" id="43655"/>
    <lineage>
        <taxon>Bacteria</taxon>
        <taxon>Pseudomonadati</taxon>
        <taxon>Pseudomonadota</taxon>
        <taxon>Gammaproteobacteria</taxon>
        <taxon>Alteromonadales</taxon>
        <taxon>Pseudoalteromonadaceae</taxon>
        <taxon>Pseudoalteromonas</taxon>
    </lineage>
</organism>
<name>A0A5S3XRS3_9GAMM</name>
<feature type="domain" description="Metallo-beta-lactamase" evidence="1">
    <location>
        <begin position="300"/>
        <end position="470"/>
    </location>
</feature>
<sequence>MRSTLPFVHLNETVKPQGYDLKTLNAYFYMSLCATAFTVHASDAHTVISKLKHHYAFAQNLDKLAISYTSQSETRFQSNDFRTPFTIHSRYDMQLDTTKQQFFFHDQHVFPGNYIFDEKIVHQQGETILYDVNGFTKGKQLRFIEYSLQDLKEDMSIEIDFLAAYAFLHDGTEKTAQFNHANNWVELTQRDDEEEQITYRFTLNPINLSSISYKNSASSTVFSTPQHSHNFTYASAVQHFNNTTLQETVHVTRVAPITHIPPELLEVPQGYGPFIDDQEKNLQWVQIAPKIYLINYVAGNRHVLVQENPEGLTVFGAPSSRDVSEQVIALIQKKLPQKPISQVYITHGHSDHMGGLAAYGERGITLVVDSHSIAAIKAYQKFSQYAANWRFKTLTHGQTLNGVKYYLPENSHAHGQSFAYFIDSQIIYQGDFLEIPFDNTLPTHMADVEKEFIEFLKSEKIVYNRIVAHHRNNNISPEVVDAYYQAHHGKVTKNKSITR</sequence>
<dbReference type="Proteomes" id="UP000307706">
    <property type="component" value="Unassembled WGS sequence"/>
</dbReference>
<comment type="caution">
    <text evidence="3">The sequence shown here is derived from an EMBL/GenBank/DDBJ whole genome shotgun (WGS) entry which is preliminary data.</text>
</comment>
<protein>
    <recommendedName>
        <fullName evidence="1">Metallo-beta-lactamase domain-containing protein</fullName>
    </recommendedName>
</protein>
<accession>A0A5S3XRS3</accession>
<dbReference type="SMART" id="SM00849">
    <property type="entry name" value="Lactamase_B"/>
    <property type="match status" value="1"/>
</dbReference>
<proteinExistence type="predicted"/>
<reference evidence="3" key="3">
    <citation type="submission" date="2019-09" db="EMBL/GenBank/DDBJ databases">
        <title>Co-occurence of chitin degradation, pigmentation and bioactivity in marine Pseudoalteromonas.</title>
        <authorList>
            <person name="Sonnenschein E.C."/>
            <person name="Bech P.K."/>
        </authorList>
    </citation>
    <scope>NUCLEOTIDE SEQUENCE</scope>
    <source>
        <strain evidence="3">S2231</strain>
        <strain evidence="2 4">S2233</strain>
    </source>
</reference>
<dbReference type="EMBL" id="PNCK01000047">
    <property type="protein sequence ID" value="TMP41818.1"/>
    <property type="molecule type" value="Genomic_DNA"/>
</dbReference>
<evidence type="ECO:0000313" key="4">
    <source>
        <dbReference type="Proteomes" id="UP000305730"/>
    </source>
</evidence>
<dbReference type="InterPro" id="IPR001279">
    <property type="entry name" value="Metallo-B-lactamas"/>
</dbReference>
<evidence type="ECO:0000313" key="3">
    <source>
        <dbReference type="EMBL" id="TMP60595.1"/>
    </source>
</evidence>
<gene>
    <name evidence="3" type="ORF">CWB96_06405</name>
    <name evidence="2" type="ORF">CWB97_13715</name>
</gene>